<dbReference type="PROSITE" id="PS51898">
    <property type="entry name" value="TYR_RECOMBINASE"/>
    <property type="match status" value="1"/>
</dbReference>
<evidence type="ECO:0000313" key="5">
    <source>
        <dbReference type="EMBL" id="BDU73136.1"/>
    </source>
</evidence>
<dbReference type="PANTHER" id="PTHR30349">
    <property type="entry name" value="PHAGE INTEGRASE-RELATED"/>
    <property type="match status" value="1"/>
</dbReference>
<dbReference type="Proteomes" id="UP001238179">
    <property type="component" value="Chromosome"/>
</dbReference>
<dbReference type="RefSeq" id="WP_316411778.1">
    <property type="nucleotide sequence ID" value="NZ_AP027080.1"/>
</dbReference>
<reference evidence="6" key="1">
    <citation type="journal article" date="2023" name="Int. J. Syst. Evol. Microbiol.">
        <title>Mesoterricola silvestris gen. nov., sp. nov., Mesoterricola sediminis sp. nov., Geothrix oryzae sp. nov., Geothrix edaphica sp. nov., Geothrix rubra sp. nov., and Geothrix limicola sp. nov., six novel members of Acidobacteriota isolated from soils.</title>
        <authorList>
            <person name="Itoh H."/>
            <person name="Sugisawa Y."/>
            <person name="Mise K."/>
            <person name="Xu Z."/>
            <person name="Kuniyasu M."/>
            <person name="Ushijima N."/>
            <person name="Kawano K."/>
            <person name="Kobayashi E."/>
            <person name="Shiratori Y."/>
            <person name="Masuda Y."/>
            <person name="Senoo K."/>
        </authorList>
    </citation>
    <scope>NUCLEOTIDE SEQUENCE [LARGE SCALE GENOMIC DNA]</scope>
    <source>
        <strain evidence="6">W79</strain>
    </source>
</reference>
<dbReference type="InterPro" id="IPR013762">
    <property type="entry name" value="Integrase-like_cat_sf"/>
</dbReference>
<feature type="domain" description="Tyr recombinase" evidence="4">
    <location>
        <begin position="242"/>
        <end position="415"/>
    </location>
</feature>
<accession>A0AA48GHT1</accession>
<dbReference type="KEGG" id="msil:METEAL_23100"/>
<dbReference type="PANTHER" id="PTHR30349:SF41">
    <property type="entry name" value="INTEGRASE_RECOMBINASE PROTEIN MJ0367-RELATED"/>
    <property type="match status" value="1"/>
</dbReference>
<evidence type="ECO:0000256" key="2">
    <source>
        <dbReference type="ARBA" id="ARBA00023125"/>
    </source>
</evidence>
<keyword evidence="2" id="KW-0238">DNA-binding</keyword>
<sequence>MADVDLTSPQTRLSLAIRNAPYWLRLERGLHLGYLRGKRGGSWLVRRQDQSLEQPRLQVRIGIADDSHPSDGLKILSFAQAKDVALAKFPVMTTREKATSMWVTQHSMVRHAVTNYLGWMEEHRARSCERSSQMARQYILHEPIAEIPIVSLTKDAIIQWHLDIANHLKGSRSKKEPSVKRRIPLDATDETKRIKEARKSTANRVLGFLKAALNYENKLTGGPIANPAIWSEVHSFKDAGVDVARALTLGEQKRLVEACDPSLGRLVQGALLTGLRFSELAGLRRRMVIEGMSRLGLPPTKGDSRKRVKRHLIEEAKIFLEQQIKDLGSDDFVFKKADGEPWKKNDYVRPLQAALKAASLGHLRFHDLRHCFATTMLQNRIEPLLVAKALGHADLRMLNEHYEHLMDDYMDDAYKRGSAWIGLTGPRPRRRR</sequence>
<evidence type="ECO:0000256" key="1">
    <source>
        <dbReference type="ARBA" id="ARBA00008857"/>
    </source>
</evidence>
<dbReference type="GO" id="GO:0015074">
    <property type="term" value="P:DNA integration"/>
    <property type="evidence" value="ECO:0007669"/>
    <property type="project" value="InterPro"/>
</dbReference>
<protein>
    <recommendedName>
        <fullName evidence="4">Tyr recombinase domain-containing protein</fullName>
    </recommendedName>
</protein>
<dbReference type="Pfam" id="PF00589">
    <property type="entry name" value="Phage_integrase"/>
    <property type="match status" value="1"/>
</dbReference>
<evidence type="ECO:0000313" key="6">
    <source>
        <dbReference type="Proteomes" id="UP001238179"/>
    </source>
</evidence>
<evidence type="ECO:0000259" key="4">
    <source>
        <dbReference type="PROSITE" id="PS51898"/>
    </source>
</evidence>
<dbReference type="InterPro" id="IPR050090">
    <property type="entry name" value="Tyrosine_recombinase_XerCD"/>
</dbReference>
<evidence type="ECO:0000256" key="3">
    <source>
        <dbReference type="ARBA" id="ARBA00023172"/>
    </source>
</evidence>
<dbReference type="Gene3D" id="1.10.150.130">
    <property type="match status" value="1"/>
</dbReference>
<dbReference type="Gene3D" id="1.10.443.10">
    <property type="entry name" value="Intergrase catalytic core"/>
    <property type="match status" value="1"/>
</dbReference>
<comment type="similarity">
    <text evidence="1">Belongs to the 'phage' integrase family.</text>
</comment>
<keyword evidence="3" id="KW-0233">DNA recombination</keyword>
<dbReference type="EMBL" id="AP027080">
    <property type="protein sequence ID" value="BDU73136.1"/>
    <property type="molecule type" value="Genomic_DNA"/>
</dbReference>
<dbReference type="InterPro" id="IPR010998">
    <property type="entry name" value="Integrase_recombinase_N"/>
</dbReference>
<gene>
    <name evidence="5" type="ORF">METEAL_23100</name>
</gene>
<dbReference type="InterPro" id="IPR011010">
    <property type="entry name" value="DNA_brk_join_enz"/>
</dbReference>
<dbReference type="AlphaFoldDB" id="A0AA48GHT1"/>
<dbReference type="CDD" id="cd00796">
    <property type="entry name" value="INT_Rci_Hp1_C"/>
    <property type="match status" value="1"/>
</dbReference>
<dbReference type="InterPro" id="IPR002104">
    <property type="entry name" value="Integrase_catalytic"/>
</dbReference>
<name>A0AA48GHT1_9BACT</name>
<proteinExistence type="inferred from homology"/>
<keyword evidence="6" id="KW-1185">Reference proteome</keyword>
<dbReference type="GO" id="GO:0003677">
    <property type="term" value="F:DNA binding"/>
    <property type="evidence" value="ECO:0007669"/>
    <property type="project" value="UniProtKB-KW"/>
</dbReference>
<organism evidence="5 6">
    <name type="scientific">Mesoterricola silvestris</name>
    <dbReference type="NCBI Taxonomy" id="2927979"/>
    <lineage>
        <taxon>Bacteria</taxon>
        <taxon>Pseudomonadati</taxon>
        <taxon>Acidobacteriota</taxon>
        <taxon>Holophagae</taxon>
        <taxon>Holophagales</taxon>
        <taxon>Holophagaceae</taxon>
        <taxon>Mesoterricola</taxon>
    </lineage>
</organism>
<dbReference type="SUPFAM" id="SSF56349">
    <property type="entry name" value="DNA breaking-rejoining enzymes"/>
    <property type="match status" value="1"/>
</dbReference>
<dbReference type="GO" id="GO:0006310">
    <property type="term" value="P:DNA recombination"/>
    <property type="evidence" value="ECO:0007669"/>
    <property type="project" value="UniProtKB-KW"/>
</dbReference>